<gene>
    <name evidence="2" type="primary">LOC111149850</name>
</gene>
<dbReference type="KEGG" id="elk:111149850"/>
<organism evidence="1 2">
    <name type="scientific">Enhydra lutris kenyoni</name>
    <name type="common">northern sea otter</name>
    <dbReference type="NCBI Taxonomy" id="391180"/>
    <lineage>
        <taxon>Eukaryota</taxon>
        <taxon>Metazoa</taxon>
        <taxon>Chordata</taxon>
        <taxon>Craniata</taxon>
        <taxon>Vertebrata</taxon>
        <taxon>Euteleostomi</taxon>
        <taxon>Mammalia</taxon>
        <taxon>Eutheria</taxon>
        <taxon>Laurasiatheria</taxon>
        <taxon>Carnivora</taxon>
        <taxon>Caniformia</taxon>
        <taxon>Musteloidea</taxon>
        <taxon>Mustelidae</taxon>
        <taxon>Lutrinae</taxon>
        <taxon>Enhydra</taxon>
    </lineage>
</organism>
<dbReference type="Proteomes" id="UP000248482">
    <property type="component" value="Unplaced"/>
</dbReference>
<protein>
    <submittedName>
        <fullName evidence="2">Uncharacterized protein LOC111149850</fullName>
    </submittedName>
</protein>
<dbReference type="RefSeq" id="XP_022362867.1">
    <property type="nucleotide sequence ID" value="XM_022507159.1"/>
</dbReference>
<evidence type="ECO:0000313" key="1">
    <source>
        <dbReference type="Proteomes" id="UP000248482"/>
    </source>
</evidence>
<dbReference type="AlphaFoldDB" id="A0A2Y9JPF3"/>
<name>A0A2Y9JPF3_ENHLU</name>
<dbReference type="GeneID" id="111149850"/>
<accession>A0A2Y9JPF3</accession>
<keyword evidence="1" id="KW-1185">Reference proteome</keyword>
<reference evidence="2" key="1">
    <citation type="submission" date="2025-08" db="UniProtKB">
        <authorList>
            <consortium name="RefSeq"/>
        </authorList>
    </citation>
    <scope>IDENTIFICATION</scope>
    <source>
        <tissue evidence="2">Blood</tissue>
    </source>
</reference>
<proteinExistence type="predicted"/>
<evidence type="ECO:0000313" key="2">
    <source>
        <dbReference type="RefSeq" id="XP_022362867.1"/>
    </source>
</evidence>
<sequence length="152" mass="16963">MLSCCRGISEGRRGKNRLFYISAYLGQDNNSPPTPTRAQSMGKGKNKRGNCQDLRCLLEATLVSQEGPTRFQNVRPQSSRHSVGFFKLESQCAPIRTQFPHPLPLITSLPVVQQPFCQSPADPARWRSAVPPGYQFVRSPFALRAPSKSTHH</sequence>